<dbReference type="GO" id="GO:0003700">
    <property type="term" value="F:DNA-binding transcription factor activity"/>
    <property type="evidence" value="ECO:0007669"/>
    <property type="project" value="InterPro"/>
</dbReference>
<dbReference type="InterPro" id="IPR000847">
    <property type="entry name" value="LysR_HTH_N"/>
</dbReference>
<protein>
    <submittedName>
        <fullName evidence="6">LysR family transcriptional regulator</fullName>
    </submittedName>
</protein>
<dbReference type="InterPro" id="IPR058163">
    <property type="entry name" value="LysR-type_TF_proteobact-type"/>
</dbReference>
<dbReference type="PANTHER" id="PTHR30537:SF3">
    <property type="entry name" value="TRANSCRIPTIONAL REGULATORY PROTEIN"/>
    <property type="match status" value="1"/>
</dbReference>
<dbReference type="AlphaFoldDB" id="A0A0D0N046"/>
<evidence type="ECO:0000313" key="6">
    <source>
        <dbReference type="EMBL" id="KIQ34715.1"/>
    </source>
</evidence>
<dbReference type="Proteomes" id="UP000032067">
    <property type="component" value="Unassembled WGS sequence"/>
</dbReference>
<evidence type="ECO:0000256" key="2">
    <source>
        <dbReference type="ARBA" id="ARBA00023015"/>
    </source>
</evidence>
<dbReference type="Gene3D" id="3.40.190.290">
    <property type="match status" value="1"/>
</dbReference>
<evidence type="ECO:0000256" key="3">
    <source>
        <dbReference type="ARBA" id="ARBA00023125"/>
    </source>
</evidence>
<dbReference type="RefSeq" id="WP_042578011.1">
    <property type="nucleotide sequence ID" value="NZ_JXQQ01000012.1"/>
</dbReference>
<dbReference type="PANTHER" id="PTHR30537">
    <property type="entry name" value="HTH-TYPE TRANSCRIPTIONAL REGULATOR"/>
    <property type="match status" value="1"/>
</dbReference>
<proteinExistence type="inferred from homology"/>
<feature type="domain" description="HTH lysR-type" evidence="5">
    <location>
        <begin position="20"/>
        <end position="77"/>
    </location>
</feature>
<dbReference type="Gene3D" id="1.10.10.10">
    <property type="entry name" value="Winged helix-like DNA-binding domain superfamily/Winged helix DNA-binding domain"/>
    <property type="match status" value="1"/>
</dbReference>
<evidence type="ECO:0000313" key="7">
    <source>
        <dbReference type="Proteomes" id="UP000032067"/>
    </source>
</evidence>
<dbReference type="PROSITE" id="PS50931">
    <property type="entry name" value="HTH_LYSR"/>
    <property type="match status" value="1"/>
</dbReference>
<keyword evidence="4" id="KW-0804">Transcription</keyword>
<gene>
    <name evidence="6" type="ORF">RT97_06740</name>
</gene>
<accession>A0A0D0N046</accession>
<organism evidence="6 7">
    <name type="scientific">Variovorax paradoxus</name>
    <dbReference type="NCBI Taxonomy" id="34073"/>
    <lineage>
        <taxon>Bacteria</taxon>
        <taxon>Pseudomonadati</taxon>
        <taxon>Pseudomonadota</taxon>
        <taxon>Betaproteobacteria</taxon>
        <taxon>Burkholderiales</taxon>
        <taxon>Comamonadaceae</taxon>
        <taxon>Variovorax</taxon>
    </lineage>
</organism>
<evidence type="ECO:0000256" key="4">
    <source>
        <dbReference type="ARBA" id="ARBA00023163"/>
    </source>
</evidence>
<dbReference type="EMBL" id="JXQQ01000012">
    <property type="protein sequence ID" value="KIQ34715.1"/>
    <property type="molecule type" value="Genomic_DNA"/>
</dbReference>
<keyword evidence="2" id="KW-0805">Transcription regulation</keyword>
<evidence type="ECO:0000256" key="1">
    <source>
        <dbReference type="ARBA" id="ARBA00009437"/>
    </source>
</evidence>
<dbReference type="InterPro" id="IPR005119">
    <property type="entry name" value="LysR_subst-bd"/>
</dbReference>
<comment type="caution">
    <text evidence="6">The sequence shown here is derived from an EMBL/GenBank/DDBJ whole genome shotgun (WGS) entry which is preliminary data.</text>
</comment>
<dbReference type="SUPFAM" id="SSF46785">
    <property type="entry name" value="Winged helix' DNA-binding domain"/>
    <property type="match status" value="1"/>
</dbReference>
<dbReference type="SUPFAM" id="SSF53850">
    <property type="entry name" value="Periplasmic binding protein-like II"/>
    <property type="match status" value="1"/>
</dbReference>
<dbReference type="GO" id="GO:0006351">
    <property type="term" value="P:DNA-templated transcription"/>
    <property type="evidence" value="ECO:0007669"/>
    <property type="project" value="TreeGrafter"/>
</dbReference>
<dbReference type="Pfam" id="PF03466">
    <property type="entry name" value="LysR_substrate"/>
    <property type="match status" value="1"/>
</dbReference>
<sequence length="304" mass="32973">MHESPTHRPDASAPVALASLAWDDIRFFVAVAREGSLSGAARQLRVEHSTVARRVGALESHIGVRLFDRLPRSWALTAEGEALLAPAERLEHDVLAFARAAVANTADQGSVRVSAPPAFASHFIVPLWTAQADRWPGIALDIVGELRSANLQRRDADIAIRFMRPTEPGLAARKLGELAFRLYAAPVWLARAEGDWRFLGYSDSPGNVPHQQLLAELAGSRPFVLRSNDLTALHNACRGGLGLAMLPDFMARDDAALVEVPGEGRPVMREVWSVVHPDVRRSPRVRAVADALAEMVGAHAGRLA</sequence>
<keyword evidence="3" id="KW-0238">DNA-binding</keyword>
<reference evidence="6 7" key="1">
    <citation type="submission" date="2014-12" db="EMBL/GenBank/DDBJ databases">
        <title>16Stimator: statistical estimation of ribosomal gene copy numbers from draft genome assemblies.</title>
        <authorList>
            <person name="Perisin M.A."/>
            <person name="Vetter M."/>
            <person name="Gilbert J.A."/>
            <person name="Bergelson J."/>
        </authorList>
    </citation>
    <scope>NUCLEOTIDE SEQUENCE [LARGE SCALE GENOMIC DNA]</scope>
    <source>
        <strain evidence="6 7">MEDvA23</strain>
    </source>
</reference>
<evidence type="ECO:0000259" key="5">
    <source>
        <dbReference type="PROSITE" id="PS50931"/>
    </source>
</evidence>
<dbReference type="Pfam" id="PF00126">
    <property type="entry name" value="HTH_1"/>
    <property type="match status" value="1"/>
</dbReference>
<comment type="similarity">
    <text evidence="1">Belongs to the LysR transcriptional regulatory family.</text>
</comment>
<dbReference type="InterPro" id="IPR036388">
    <property type="entry name" value="WH-like_DNA-bd_sf"/>
</dbReference>
<dbReference type="GO" id="GO:0043565">
    <property type="term" value="F:sequence-specific DNA binding"/>
    <property type="evidence" value="ECO:0007669"/>
    <property type="project" value="TreeGrafter"/>
</dbReference>
<name>A0A0D0N046_VARPD</name>
<dbReference type="InterPro" id="IPR036390">
    <property type="entry name" value="WH_DNA-bd_sf"/>
</dbReference>